<dbReference type="Proteomes" id="UP001210720">
    <property type="component" value="Unassembled WGS sequence"/>
</dbReference>
<evidence type="ECO:0000313" key="4">
    <source>
        <dbReference type="EMBL" id="MDA7425226.1"/>
    </source>
</evidence>
<evidence type="ECO:0000313" key="5">
    <source>
        <dbReference type="Proteomes" id="UP001210720"/>
    </source>
</evidence>
<feature type="chain" id="PRO_5045485854" evidence="2">
    <location>
        <begin position="27"/>
        <end position="204"/>
    </location>
</feature>
<keyword evidence="5" id="KW-1185">Reference proteome</keyword>
<proteinExistence type="predicted"/>
<accession>A0ABT4XTD1</accession>
<evidence type="ECO:0000256" key="1">
    <source>
        <dbReference type="SAM" id="MobiDB-lite"/>
    </source>
</evidence>
<dbReference type="EMBL" id="JAQIOY010000003">
    <property type="protein sequence ID" value="MDA7425226.1"/>
    <property type="molecule type" value="Genomic_DNA"/>
</dbReference>
<keyword evidence="2" id="KW-0732">Signal</keyword>
<name>A0ABT4XTD1_9RHOB</name>
<reference evidence="4 5" key="1">
    <citation type="submission" date="2023-01" db="EMBL/GenBank/DDBJ databases">
        <title>Thalassococcus onchidii sp. nov., isolated from a marine invertebrate from the South China Sea.</title>
        <authorList>
            <person name="Xu S."/>
            <person name="Liu Z."/>
            <person name="Xu Y."/>
        </authorList>
    </citation>
    <scope>NUCLEOTIDE SEQUENCE [LARGE SCALE GENOMIC DNA]</scope>
    <source>
        <strain evidence="4 5">KCTC 32084</strain>
    </source>
</reference>
<evidence type="ECO:0000259" key="3">
    <source>
        <dbReference type="Pfam" id="PF10077"/>
    </source>
</evidence>
<organism evidence="4 5">
    <name type="scientific">Thalassococcus lentus</name>
    <dbReference type="NCBI Taxonomy" id="1210524"/>
    <lineage>
        <taxon>Bacteria</taxon>
        <taxon>Pseudomonadati</taxon>
        <taxon>Pseudomonadota</taxon>
        <taxon>Alphaproteobacteria</taxon>
        <taxon>Rhodobacterales</taxon>
        <taxon>Roseobacteraceae</taxon>
        <taxon>Thalassococcus</taxon>
    </lineage>
</organism>
<evidence type="ECO:0000256" key="2">
    <source>
        <dbReference type="SAM" id="SignalP"/>
    </source>
</evidence>
<dbReference type="InterPro" id="IPR018756">
    <property type="entry name" value="DUF2314"/>
</dbReference>
<dbReference type="Pfam" id="PF10077">
    <property type="entry name" value="DUF2314"/>
    <property type="match status" value="1"/>
</dbReference>
<gene>
    <name evidence="4" type="ORF">PFY00_10835</name>
</gene>
<comment type="caution">
    <text evidence="4">The sequence shown here is derived from an EMBL/GenBank/DDBJ whole genome shotgun (WGS) entry which is preliminary data.</text>
</comment>
<feature type="region of interest" description="Disordered" evidence="1">
    <location>
        <begin position="184"/>
        <end position="204"/>
    </location>
</feature>
<dbReference type="RefSeq" id="WP_271432574.1">
    <property type="nucleotide sequence ID" value="NZ_JAQIOY010000003.1"/>
</dbReference>
<protein>
    <submittedName>
        <fullName evidence="4">DUF2314 domain-containing protein</fullName>
    </submittedName>
</protein>
<sequence length="204" mass="22622">MSVLRLLSCAVLAGHLALLAVPSVQAEMRVIKVVTYDHALAEAFAEARGTLNTVIGAMQKRRGWFSPSLSFRVALHVSDDPTDVELVWVDNLRRRGNGFEGRLASHPQKMPGKRMGSKVTFLHPQIADWAVQAEDGRYYGYFTTRVSLKYMSDAEAREVEAILVPKAVPDLWYAMAKQAALPEDTPRHNDDWAPAGVPTCQTNC</sequence>
<feature type="domain" description="DUF2314" evidence="3">
    <location>
        <begin position="37"/>
        <end position="158"/>
    </location>
</feature>
<feature type="signal peptide" evidence="2">
    <location>
        <begin position="1"/>
        <end position="26"/>
    </location>
</feature>